<dbReference type="GO" id="GO:0080142">
    <property type="term" value="P:regulation of salicylic acid biosynthetic process"/>
    <property type="evidence" value="ECO:0007669"/>
    <property type="project" value="TreeGrafter"/>
</dbReference>
<dbReference type="EMBL" id="KQ090068">
    <property type="protein sequence ID" value="KMT14294.1"/>
    <property type="molecule type" value="Genomic_DNA"/>
</dbReference>
<dbReference type="OMA" id="IEGEQCC"/>
<proteinExistence type="predicted"/>
<evidence type="ECO:0000259" key="1">
    <source>
        <dbReference type="Pfam" id="PF07887"/>
    </source>
</evidence>
<dbReference type="Pfam" id="PF07887">
    <property type="entry name" value="Calmodulin_bind"/>
    <property type="match status" value="1"/>
</dbReference>
<dbReference type="GO" id="GO:0003700">
    <property type="term" value="F:DNA-binding transcription factor activity"/>
    <property type="evidence" value="ECO:0007669"/>
    <property type="project" value="TreeGrafter"/>
</dbReference>
<protein>
    <recommendedName>
        <fullName evidence="1">Calmodulin binding protein-like N-terminal domain-containing protein</fullName>
    </recommendedName>
</protein>
<dbReference type="OrthoDB" id="1289059at2759"/>
<sequence>MASQQLHEQDRFEFRETCWCKGASNLEEVKRVWMQEFMAQLKPSIGEEVENALNRVLLPYLPLLQKPILLPNSSSLLHQAESSASRSLELQFTGNIPDTMLTMDKIEDEGASLEVELLESGKRVEIGPESSMKIKIDVLDGDFDIEDRDDWTEEDYTNNIARPRKTKGALLKGKCEIVMSRGVASVSHIAFTDNSKSMRNGTFRLGVKVVKGLPPGVVVKAAVSESFVVKERRLKSKCWFFYDVTCKL</sequence>
<dbReference type="AlphaFoldDB" id="A0A0J8CQK1"/>
<name>A0A0J8CQK1_BETVV</name>
<dbReference type="GO" id="GO:0005516">
    <property type="term" value="F:calmodulin binding"/>
    <property type="evidence" value="ECO:0007669"/>
    <property type="project" value="InterPro"/>
</dbReference>
<evidence type="ECO:0000313" key="2">
    <source>
        <dbReference type="EMBL" id="KMT14294.1"/>
    </source>
</evidence>
<keyword evidence="3" id="KW-1185">Reference proteome</keyword>
<reference evidence="2 3" key="1">
    <citation type="journal article" date="2014" name="Nature">
        <title>The genome of the recently domesticated crop plant sugar beet (Beta vulgaris).</title>
        <authorList>
            <person name="Dohm J.C."/>
            <person name="Minoche A.E."/>
            <person name="Holtgrawe D."/>
            <person name="Capella-Gutierrez S."/>
            <person name="Zakrzewski F."/>
            <person name="Tafer H."/>
            <person name="Rupp O."/>
            <person name="Sorensen T.R."/>
            <person name="Stracke R."/>
            <person name="Reinhardt R."/>
            <person name="Goesmann A."/>
            <person name="Kraft T."/>
            <person name="Schulz B."/>
            <person name="Stadler P.F."/>
            <person name="Schmidt T."/>
            <person name="Gabaldon T."/>
            <person name="Lehrach H."/>
            <person name="Weisshaar B."/>
            <person name="Himmelbauer H."/>
        </authorList>
    </citation>
    <scope>NUCLEOTIDE SEQUENCE [LARGE SCALE GENOMIC DNA]</scope>
    <source>
        <tissue evidence="2">Taproot</tissue>
    </source>
</reference>
<gene>
    <name evidence="2" type="ORF">BVRB_4g076470</name>
</gene>
<accession>A0A0J8CQK1</accession>
<dbReference type="PANTHER" id="PTHR31713">
    <property type="entry name" value="OS02G0177800 PROTEIN"/>
    <property type="match status" value="1"/>
</dbReference>
<dbReference type="Proteomes" id="UP000035740">
    <property type="component" value="Chromosome 4"/>
</dbReference>
<dbReference type="InterPro" id="IPR012416">
    <property type="entry name" value="CBP60"/>
</dbReference>
<dbReference type="PANTHER" id="PTHR31713:SF43">
    <property type="entry name" value="CALMODULIN-BINDING PROTEIN 60 G"/>
    <property type="match status" value="1"/>
</dbReference>
<feature type="domain" description="Calmodulin binding protein-like N-terminal" evidence="1">
    <location>
        <begin position="88"/>
        <end position="231"/>
    </location>
</feature>
<dbReference type="Gramene" id="KMT14294">
    <property type="protein sequence ID" value="KMT14294"/>
    <property type="gene ID" value="BVRB_4g076470"/>
</dbReference>
<dbReference type="GO" id="GO:0005634">
    <property type="term" value="C:nucleus"/>
    <property type="evidence" value="ECO:0007669"/>
    <property type="project" value="TreeGrafter"/>
</dbReference>
<dbReference type="eggNOG" id="ENOG502QWE3">
    <property type="taxonomic scope" value="Eukaryota"/>
</dbReference>
<dbReference type="InterPro" id="IPR046831">
    <property type="entry name" value="Calmodulin_bind_N"/>
</dbReference>
<organism evidence="2 3">
    <name type="scientific">Beta vulgaris subsp. vulgaris</name>
    <name type="common">Beet</name>
    <dbReference type="NCBI Taxonomy" id="3555"/>
    <lineage>
        <taxon>Eukaryota</taxon>
        <taxon>Viridiplantae</taxon>
        <taxon>Streptophyta</taxon>
        <taxon>Embryophyta</taxon>
        <taxon>Tracheophyta</taxon>
        <taxon>Spermatophyta</taxon>
        <taxon>Magnoliopsida</taxon>
        <taxon>eudicotyledons</taxon>
        <taxon>Gunneridae</taxon>
        <taxon>Pentapetalae</taxon>
        <taxon>Caryophyllales</taxon>
        <taxon>Chenopodiaceae</taxon>
        <taxon>Betoideae</taxon>
        <taxon>Beta</taxon>
    </lineage>
</organism>
<dbReference type="GO" id="GO:0043565">
    <property type="term" value="F:sequence-specific DNA binding"/>
    <property type="evidence" value="ECO:0007669"/>
    <property type="project" value="TreeGrafter"/>
</dbReference>
<evidence type="ECO:0000313" key="3">
    <source>
        <dbReference type="Proteomes" id="UP000035740"/>
    </source>
</evidence>